<reference evidence="2 3" key="1">
    <citation type="submission" date="2016-03" db="EMBL/GenBank/DDBJ databases">
        <title>Comparative genomics of the ectomycorrhizal sister species Rhizopogon vinicolor and Rhizopogon vesiculosus (Basidiomycota: Boletales) reveals a divergence of the mating type B locus.</title>
        <authorList>
            <person name="Mujic A.B."/>
            <person name="Kuo A."/>
            <person name="Tritt A."/>
            <person name="Lipzen A."/>
            <person name="Chen C."/>
            <person name="Johnson J."/>
            <person name="Sharma A."/>
            <person name="Barry K."/>
            <person name="Grigoriev I.V."/>
            <person name="Spatafora J.W."/>
        </authorList>
    </citation>
    <scope>NUCLEOTIDE SEQUENCE [LARGE SCALE GENOMIC DNA]</scope>
    <source>
        <strain evidence="2 3">AM-OR11-056</strain>
    </source>
</reference>
<gene>
    <name evidence="2" type="ORF">AZE42_03132</name>
</gene>
<name>A0A1J8PK65_9AGAM</name>
<sequence length="221" mass="23858">MIPNKLDKFVSNTASELNIERPSPVSAHSRFFKLAGKFNSHDSSSRSKATPLPLPSPNRSTSSSIISNPDFPPPGPAHYAARRALWLTPTKVPRRSPPSSSRQRLEHLLSEQGAVSSEAAWKNGIEKVWKGLVNGGRLKRSLPLSLVIKVIHAGWLRDPDTWPAGAVAPDSDQDPVPDQPGLSFPVDMLPSNITSPNTTPQGVVLEVKDETNPSGLVIAAF</sequence>
<dbReference type="EMBL" id="LVVM01005972">
    <property type="protein sequence ID" value="OJA09301.1"/>
    <property type="molecule type" value="Genomic_DNA"/>
</dbReference>
<dbReference type="Proteomes" id="UP000183567">
    <property type="component" value="Unassembled WGS sequence"/>
</dbReference>
<comment type="caution">
    <text evidence="2">The sequence shown here is derived from an EMBL/GenBank/DDBJ whole genome shotgun (WGS) entry which is preliminary data.</text>
</comment>
<accession>A0A1J8PK65</accession>
<feature type="region of interest" description="Disordered" evidence="1">
    <location>
        <begin position="38"/>
        <end position="73"/>
    </location>
</feature>
<evidence type="ECO:0000256" key="1">
    <source>
        <dbReference type="SAM" id="MobiDB-lite"/>
    </source>
</evidence>
<dbReference type="AlphaFoldDB" id="A0A1J8PK65"/>
<organism evidence="2 3">
    <name type="scientific">Rhizopogon vesiculosus</name>
    <dbReference type="NCBI Taxonomy" id="180088"/>
    <lineage>
        <taxon>Eukaryota</taxon>
        <taxon>Fungi</taxon>
        <taxon>Dikarya</taxon>
        <taxon>Basidiomycota</taxon>
        <taxon>Agaricomycotina</taxon>
        <taxon>Agaricomycetes</taxon>
        <taxon>Agaricomycetidae</taxon>
        <taxon>Boletales</taxon>
        <taxon>Suillineae</taxon>
        <taxon>Rhizopogonaceae</taxon>
        <taxon>Rhizopogon</taxon>
    </lineage>
</organism>
<dbReference type="OrthoDB" id="3366194at2759"/>
<keyword evidence="3" id="KW-1185">Reference proteome</keyword>
<evidence type="ECO:0000313" key="3">
    <source>
        <dbReference type="Proteomes" id="UP000183567"/>
    </source>
</evidence>
<protein>
    <submittedName>
        <fullName evidence="2">Uncharacterized protein</fullName>
    </submittedName>
</protein>
<evidence type="ECO:0000313" key="2">
    <source>
        <dbReference type="EMBL" id="OJA09301.1"/>
    </source>
</evidence>
<proteinExistence type="predicted"/>
<feature type="compositionally biased region" description="Low complexity" evidence="1">
    <location>
        <begin position="57"/>
        <end position="69"/>
    </location>
</feature>